<dbReference type="Gene3D" id="3.50.30.30">
    <property type="match status" value="1"/>
</dbReference>
<evidence type="ECO:0000313" key="3">
    <source>
        <dbReference type="Proteomes" id="UP000054047"/>
    </source>
</evidence>
<name>A0A0C2CY05_9BILA</name>
<dbReference type="EMBL" id="KN729753">
    <property type="protein sequence ID" value="KIH61888.1"/>
    <property type="molecule type" value="Genomic_DNA"/>
</dbReference>
<protein>
    <recommendedName>
        <fullName evidence="4">Peptidase M28 domain-containing protein</fullName>
    </recommendedName>
</protein>
<feature type="compositionally biased region" description="Polar residues" evidence="1">
    <location>
        <begin position="1"/>
        <end position="13"/>
    </location>
</feature>
<dbReference type="GO" id="GO:0004180">
    <property type="term" value="F:carboxypeptidase activity"/>
    <property type="evidence" value="ECO:0007669"/>
    <property type="project" value="TreeGrafter"/>
</dbReference>
<gene>
    <name evidence="2" type="ORF">ANCDUO_07835</name>
</gene>
<proteinExistence type="predicted"/>
<dbReference type="OrthoDB" id="5841748at2759"/>
<sequence length="149" mass="16637">RCFQTFPHSSSLPGSAAQRGSVGRAPGDPLTPLFPALPYVTRTETIESLRRKKLLPGIPVTPIGYDDAQRIMEYMDGPTVTRSDWIGGLSTYRWLSRRKFQLNVRSRFAKRTITNIIAVLEGSEEPDRWVMLGNHVDAWGKVGGFSMTA</sequence>
<evidence type="ECO:0008006" key="4">
    <source>
        <dbReference type="Google" id="ProtNLM"/>
    </source>
</evidence>
<feature type="region of interest" description="Disordered" evidence="1">
    <location>
        <begin position="1"/>
        <end position="28"/>
    </location>
</feature>
<dbReference type="PANTHER" id="PTHR10404:SF46">
    <property type="entry name" value="VACUOLAR PROTEIN SORTING-ASSOCIATED PROTEIN 70"/>
    <property type="match status" value="1"/>
</dbReference>
<dbReference type="SUPFAM" id="SSF53187">
    <property type="entry name" value="Zn-dependent exopeptidases"/>
    <property type="match status" value="1"/>
</dbReference>
<evidence type="ECO:0000256" key="1">
    <source>
        <dbReference type="SAM" id="MobiDB-lite"/>
    </source>
</evidence>
<dbReference type="PANTHER" id="PTHR10404">
    <property type="entry name" value="N-ACETYLATED-ALPHA-LINKED ACIDIC DIPEPTIDASE"/>
    <property type="match status" value="1"/>
</dbReference>
<reference evidence="2 3" key="1">
    <citation type="submission" date="2013-12" db="EMBL/GenBank/DDBJ databases">
        <title>Draft genome of the parsitic nematode Ancylostoma duodenale.</title>
        <authorList>
            <person name="Mitreva M."/>
        </authorList>
    </citation>
    <scope>NUCLEOTIDE SEQUENCE [LARGE SCALE GENOMIC DNA]</scope>
    <source>
        <strain evidence="2 3">Zhejiang</strain>
    </source>
</reference>
<organism evidence="2 3">
    <name type="scientific">Ancylostoma duodenale</name>
    <dbReference type="NCBI Taxonomy" id="51022"/>
    <lineage>
        <taxon>Eukaryota</taxon>
        <taxon>Metazoa</taxon>
        <taxon>Ecdysozoa</taxon>
        <taxon>Nematoda</taxon>
        <taxon>Chromadorea</taxon>
        <taxon>Rhabditida</taxon>
        <taxon>Rhabditina</taxon>
        <taxon>Rhabditomorpha</taxon>
        <taxon>Strongyloidea</taxon>
        <taxon>Ancylostomatidae</taxon>
        <taxon>Ancylostomatinae</taxon>
        <taxon>Ancylostoma</taxon>
    </lineage>
</organism>
<keyword evidence="3" id="KW-1185">Reference proteome</keyword>
<accession>A0A0C2CY05</accession>
<dbReference type="Proteomes" id="UP000054047">
    <property type="component" value="Unassembled WGS sequence"/>
</dbReference>
<evidence type="ECO:0000313" key="2">
    <source>
        <dbReference type="EMBL" id="KIH61888.1"/>
    </source>
</evidence>
<dbReference type="AlphaFoldDB" id="A0A0C2CY05"/>
<dbReference type="InterPro" id="IPR039373">
    <property type="entry name" value="Peptidase_M28B"/>
</dbReference>
<dbReference type="SUPFAM" id="SSF52025">
    <property type="entry name" value="PA domain"/>
    <property type="match status" value="1"/>
</dbReference>
<feature type="non-terminal residue" evidence="2">
    <location>
        <position position="1"/>
    </location>
</feature>
<dbReference type="InterPro" id="IPR046450">
    <property type="entry name" value="PA_dom_sf"/>
</dbReference>